<dbReference type="CDD" id="cd21151">
    <property type="entry name" value="PUA_Nip7-like"/>
    <property type="match status" value="1"/>
</dbReference>
<evidence type="ECO:0000256" key="1">
    <source>
        <dbReference type="SAM" id="SignalP"/>
    </source>
</evidence>
<name>A0ABC8RFN7_9AQUA</name>
<dbReference type="InterPro" id="IPR036974">
    <property type="entry name" value="PUA_sf"/>
</dbReference>
<evidence type="ECO:0000313" key="3">
    <source>
        <dbReference type="EMBL" id="CAK9143006.1"/>
    </source>
</evidence>
<evidence type="ECO:0000259" key="2">
    <source>
        <dbReference type="Pfam" id="PF03657"/>
    </source>
</evidence>
<gene>
    <name evidence="3" type="ORF">ILEXP_LOCUS10703</name>
</gene>
<feature type="signal peptide" evidence="1">
    <location>
        <begin position="1"/>
        <end position="19"/>
    </location>
</feature>
<dbReference type="Pfam" id="PF03657">
    <property type="entry name" value="UPF0113"/>
    <property type="match status" value="1"/>
</dbReference>
<dbReference type="AlphaFoldDB" id="A0ABC8RFN7"/>
<dbReference type="InterPro" id="IPR005155">
    <property type="entry name" value="UPF0113_PUA"/>
</dbReference>
<comment type="caution">
    <text evidence="3">The sequence shown here is derived from an EMBL/GenBank/DDBJ whole genome shotgun (WGS) entry which is preliminary data.</text>
</comment>
<dbReference type="Gene3D" id="2.30.130.10">
    <property type="entry name" value="PUA domain"/>
    <property type="match status" value="1"/>
</dbReference>
<organism evidence="3 4">
    <name type="scientific">Ilex paraguariensis</name>
    <name type="common">yerba mate</name>
    <dbReference type="NCBI Taxonomy" id="185542"/>
    <lineage>
        <taxon>Eukaryota</taxon>
        <taxon>Viridiplantae</taxon>
        <taxon>Streptophyta</taxon>
        <taxon>Embryophyta</taxon>
        <taxon>Tracheophyta</taxon>
        <taxon>Spermatophyta</taxon>
        <taxon>Magnoliopsida</taxon>
        <taxon>eudicotyledons</taxon>
        <taxon>Gunneridae</taxon>
        <taxon>Pentapetalae</taxon>
        <taxon>asterids</taxon>
        <taxon>campanulids</taxon>
        <taxon>Aquifoliales</taxon>
        <taxon>Aquifoliaceae</taxon>
        <taxon>Ilex</taxon>
    </lineage>
</organism>
<protein>
    <recommendedName>
        <fullName evidence="2">UPF0113 domain-containing protein</fullName>
    </recommendedName>
</protein>
<evidence type="ECO:0000313" key="4">
    <source>
        <dbReference type="Proteomes" id="UP001642360"/>
    </source>
</evidence>
<feature type="chain" id="PRO_5044805050" description="UPF0113 domain-containing protein" evidence="1">
    <location>
        <begin position="20"/>
        <end position="113"/>
    </location>
</feature>
<sequence>MALSLLFYIFCVVSSPSHTNPIHDFQIFKLNPKVEYFFVASLEEFLTSTSKNQRSHMVSDDIVHIARITENIVARDGVVVFSMADVPLAKSMLDCRKMDPNEIVVLPQVDIGE</sequence>
<accession>A0ABC8RFN7</accession>
<dbReference type="InterPro" id="IPR015947">
    <property type="entry name" value="PUA-like_sf"/>
</dbReference>
<dbReference type="Proteomes" id="UP001642360">
    <property type="component" value="Unassembled WGS sequence"/>
</dbReference>
<keyword evidence="1" id="KW-0732">Signal</keyword>
<proteinExistence type="predicted"/>
<reference evidence="3 4" key="1">
    <citation type="submission" date="2024-02" db="EMBL/GenBank/DDBJ databases">
        <authorList>
            <person name="Vignale AGUSTIN F."/>
            <person name="Sosa J E."/>
            <person name="Modenutti C."/>
        </authorList>
    </citation>
    <scope>NUCLEOTIDE SEQUENCE [LARGE SCALE GENOMIC DNA]</scope>
</reference>
<dbReference type="SUPFAM" id="SSF88697">
    <property type="entry name" value="PUA domain-like"/>
    <property type="match status" value="1"/>
</dbReference>
<dbReference type="EMBL" id="CAUOFW020001275">
    <property type="protein sequence ID" value="CAK9143006.1"/>
    <property type="molecule type" value="Genomic_DNA"/>
</dbReference>
<feature type="domain" description="UPF0113" evidence="2">
    <location>
        <begin position="64"/>
        <end position="113"/>
    </location>
</feature>
<keyword evidence="4" id="KW-1185">Reference proteome</keyword>